<dbReference type="AlphaFoldDB" id="A0A1R0GV54"/>
<comment type="caution">
    <text evidence="1">The sequence shown here is derived from an EMBL/GenBank/DDBJ whole genome shotgun (WGS) entry which is preliminary data.</text>
</comment>
<evidence type="ECO:0000313" key="2">
    <source>
        <dbReference type="Proteomes" id="UP000187455"/>
    </source>
</evidence>
<proteinExistence type="predicted"/>
<protein>
    <submittedName>
        <fullName evidence="1">Uncharacterized protein</fullName>
    </submittedName>
</protein>
<accession>A0A1R0GV54</accession>
<gene>
    <name evidence="1" type="ORF">AYI68_g5176</name>
</gene>
<name>A0A1R0GV54_9FUNG</name>
<dbReference type="Proteomes" id="UP000187455">
    <property type="component" value="Unassembled WGS sequence"/>
</dbReference>
<reference evidence="1 2" key="1">
    <citation type="journal article" date="2016" name="Mol. Biol. Evol.">
        <title>Genome-Wide Survey of Gut Fungi (Harpellales) Reveals the First Horizontally Transferred Ubiquitin Gene from a Mosquito Host.</title>
        <authorList>
            <person name="Wang Y."/>
            <person name="White M.M."/>
            <person name="Kvist S."/>
            <person name="Moncalvo J.M."/>
        </authorList>
    </citation>
    <scope>NUCLEOTIDE SEQUENCE [LARGE SCALE GENOMIC DNA]</scope>
    <source>
        <strain evidence="1 2">ALG-7-W6</strain>
    </source>
</reference>
<dbReference type="EMBL" id="LSSL01003199">
    <property type="protein sequence ID" value="OLY80728.1"/>
    <property type="molecule type" value="Genomic_DNA"/>
</dbReference>
<organism evidence="1 2">
    <name type="scientific">Smittium mucronatum</name>
    <dbReference type="NCBI Taxonomy" id="133383"/>
    <lineage>
        <taxon>Eukaryota</taxon>
        <taxon>Fungi</taxon>
        <taxon>Fungi incertae sedis</taxon>
        <taxon>Zoopagomycota</taxon>
        <taxon>Kickxellomycotina</taxon>
        <taxon>Harpellomycetes</taxon>
        <taxon>Harpellales</taxon>
        <taxon>Legeriomycetaceae</taxon>
        <taxon>Smittium</taxon>
    </lineage>
</organism>
<evidence type="ECO:0000313" key="1">
    <source>
        <dbReference type="EMBL" id="OLY80728.1"/>
    </source>
</evidence>
<keyword evidence="2" id="KW-1185">Reference proteome</keyword>
<sequence length="160" mass="18039">MKNTSKDVLPDQNLDSKISRYSITDNIPPESPGVDLGSNSKVLTRLNDIISKKYSFSEEIGEQNQNLYTGESQVSPILSKNDSNDFPENLDNLNQNSTSVSNAILVDEFVINQPENLDSMFIDDFFDEISEDSIEQLGYRKNDPNSGFLLFFFFALSNSF</sequence>